<feature type="compositionally biased region" description="Basic and acidic residues" evidence="1">
    <location>
        <begin position="1"/>
        <end position="13"/>
    </location>
</feature>
<evidence type="ECO:0000313" key="3">
    <source>
        <dbReference type="Proteomes" id="UP001145742"/>
    </source>
</evidence>
<dbReference type="Proteomes" id="UP001145742">
    <property type="component" value="Unassembled WGS sequence"/>
</dbReference>
<feature type="region of interest" description="Disordered" evidence="1">
    <location>
        <begin position="1"/>
        <end position="27"/>
    </location>
</feature>
<evidence type="ECO:0000313" key="2">
    <source>
        <dbReference type="EMBL" id="KAJ7410590.1"/>
    </source>
</evidence>
<protein>
    <submittedName>
        <fullName evidence="2">Uncharacterized protein</fullName>
    </submittedName>
</protein>
<dbReference type="EMBL" id="WHWB01034397">
    <property type="protein sequence ID" value="KAJ7410590.1"/>
    <property type="molecule type" value="Genomic_DNA"/>
</dbReference>
<keyword evidence="3" id="KW-1185">Reference proteome</keyword>
<accession>A0ABQ9D181</accession>
<sequence length="182" mass="20165">MESEGFKTEHKSQGVDSPVPSAGEDHYLGPAGHTISDKIQNAIDFLHHPITLLAHVQLTVDQHPQVLFHWEAFQTLCLKSVTLCVVVVTQGKDPALGFVEHHTIGRGLPIQPVQILLQSLSTLQQFNTPTQFVVICKLRVHSMPSTTLSIKKLNRTGLYTEPRGTPLVTSYQLDVTHFTTTL</sequence>
<organism evidence="2 3">
    <name type="scientific">Willisornis vidua</name>
    <name type="common">Xingu scale-backed antbird</name>
    <dbReference type="NCBI Taxonomy" id="1566151"/>
    <lineage>
        <taxon>Eukaryota</taxon>
        <taxon>Metazoa</taxon>
        <taxon>Chordata</taxon>
        <taxon>Craniata</taxon>
        <taxon>Vertebrata</taxon>
        <taxon>Euteleostomi</taxon>
        <taxon>Archelosauria</taxon>
        <taxon>Archosauria</taxon>
        <taxon>Dinosauria</taxon>
        <taxon>Saurischia</taxon>
        <taxon>Theropoda</taxon>
        <taxon>Coelurosauria</taxon>
        <taxon>Aves</taxon>
        <taxon>Neognathae</taxon>
        <taxon>Neoaves</taxon>
        <taxon>Telluraves</taxon>
        <taxon>Australaves</taxon>
        <taxon>Passeriformes</taxon>
        <taxon>Thamnophilidae</taxon>
        <taxon>Willisornis</taxon>
    </lineage>
</organism>
<evidence type="ECO:0000256" key="1">
    <source>
        <dbReference type="SAM" id="MobiDB-lite"/>
    </source>
</evidence>
<proteinExistence type="predicted"/>
<gene>
    <name evidence="2" type="ORF">WISP_107392</name>
</gene>
<name>A0ABQ9D181_9PASS</name>
<comment type="caution">
    <text evidence="2">The sequence shown here is derived from an EMBL/GenBank/DDBJ whole genome shotgun (WGS) entry which is preliminary data.</text>
</comment>
<reference evidence="2" key="1">
    <citation type="submission" date="2019-10" db="EMBL/GenBank/DDBJ databases">
        <authorList>
            <person name="Soares A.E.R."/>
            <person name="Aleixo A."/>
            <person name="Schneider P."/>
            <person name="Miyaki C.Y."/>
            <person name="Schneider M.P."/>
            <person name="Mello C."/>
            <person name="Vasconcelos A.T.R."/>
        </authorList>
    </citation>
    <scope>NUCLEOTIDE SEQUENCE</scope>
    <source>
        <tissue evidence="2">Muscle</tissue>
    </source>
</reference>